<organism evidence="1 2">
    <name type="scientific">Racocetra persica</name>
    <dbReference type="NCBI Taxonomy" id="160502"/>
    <lineage>
        <taxon>Eukaryota</taxon>
        <taxon>Fungi</taxon>
        <taxon>Fungi incertae sedis</taxon>
        <taxon>Mucoromycota</taxon>
        <taxon>Glomeromycotina</taxon>
        <taxon>Glomeromycetes</taxon>
        <taxon>Diversisporales</taxon>
        <taxon>Gigasporaceae</taxon>
        <taxon>Racocetra</taxon>
    </lineage>
</organism>
<gene>
    <name evidence="1" type="ORF">RPERSI_LOCUS9629</name>
</gene>
<accession>A0ACA9P8R3</accession>
<proteinExistence type="predicted"/>
<evidence type="ECO:0000313" key="1">
    <source>
        <dbReference type="EMBL" id="CAG8692672.1"/>
    </source>
</evidence>
<dbReference type="Proteomes" id="UP000789920">
    <property type="component" value="Unassembled WGS sequence"/>
</dbReference>
<evidence type="ECO:0000313" key="2">
    <source>
        <dbReference type="Proteomes" id="UP000789920"/>
    </source>
</evidence>
<dbReference type="EMBL" id="CAJVQC010018342">
    <property type="protein sequence ID" value="CAG8692672.1"/>
    <property type="molecule type" value="Genomic_DNA"/>
</dbReference>
<feature type="non-terminal residue" evidence="1">
    <location>
        <position position="1"/>
    </location>
</feature>
<sequence>ISEVVDDEIVNDEIINNEVLDKILENKILEDDILNNKILDSNNLFNIKLDNKQEEKESLKNSLTEDIDIHTKQNNKSQNLQDILSKIFVNTALEYYDKIEKAYYLANFLPVYFNYSSLEYIISIPKD</sequence>
<keyword evidence="2" id="KW-1185">Reference proteome</keyword>
<protein>
    <submittedName>
        <fullName evidence="1">24193_t:CDS:1</fullName>
    </submittedName>
</protein>
<name>A0ACA9P8R3_9GLOM</name>
<comment type="caution">
    <text evidence="1">The sequence shown here is derived from an EMBL/GenBank/DDBJ whole genome shotgun (WGS) entry which is preliminary data.</text>
</comment>
<reference evidence="1" key="1">
    <citation type="submission" date="2021-06" db="EMBL/GenBank/DDBJ databases">
        <authorList>
            <person name="Kallberg Y."/>
            <person name="Tangrot J."/>
            <person name="Rosling A."/>
        </authorList>
    </citation>
    <scope>NUCLEOTIDE SEQUENCE</scope>
    <source>
        <strain evidence="1">MA461A</strain>
    </source>
</reference>